<evidence type="ECO:0000313" key="2">
    <source>
        <dbReference type="Proteomes" id="UP000002072"/>
    </source>
</evidence>
<organism evidence="1 2">
    <name type="scientific">Streptobacillus moniliformis (strain ATCC 14647 / DSM 12112 / NCTC 10651 / 9901)</name>
    <dbReference type="NCBI Taxonomy" id="519441"/>
    <lineage>
        <taxon>Bacteria</taxon>
        <taxon>Fusobacteriati</taxon>
        <taxon>Fusobacteriota</taxon>
        <taxon>Fusobacteriia</taxon>
        <taxon>Fusobacteriales</taxon>
        <taxon>Leptotrichiaceae</taxon>
        <taxon>Streptobacillus</taxon>
    </lineage>
</organism>
<dbReference type="eggNOG" id="COG2885">
    <property type="taxonomic scope" value="Bacteria"/>
</dbReference>
<dbReference type="Proteomes" id="UP000002072">
    <property type="component" value="Chromosome"/>
</dbReference>
<dbReference type="HOGENOM" id="CLU_1234456_0_0_0"/>
<keyword evidence="2" id="KW-1185">Reference proteome</keyword>
<dbReference type="KEGG" id="smf:Smon_1182"/>
<dbReference type="GeneID" id="29673602"/>
<proteinExistence type="predicted"/>
<dbReference type="EMBL" id="CP001779">
    <property type="protein sequence ID" value="ACZ01637.1"/>
    <property type="molecule type" value="Genomic_DNA"/>
</dbReference>
<dbReference type="OrthoDB" id="9815217at2"/>
<dbReference type="STRING" id="519441.Smon_1182"/>
<dbReference type="SUPFAM" id="SSF54523">
    <property type="entry name" value="Pili subunits"/>
    <property type="match status" value="1"/>
</dbReference>
<name>D1AV77_STRM9</name>
<reference evidence="1 2" key="1">
    <citation type="journal article" date="2009" name="Stand. Genomic Sci.">
        <title>Complete genome sequence of Streptobacillus moniliformis type strain (9901T).</title>
        <authorList>
            <person name="Nolan M."/>
            <person name="Gronow S."/>
            <person name="Lapidus A."/>
            <person name="Ivanova N."/>
            <person name="Copeland A."/>
            <person name="Lucas S."/>
            <person name="Del Rio T.G."/>
            <person name="Chen F."/>
            <person name="Tice H."/>
            <person name="Pitluck S."/>
            <person name="Cheng J.F."/>
            <person name="Sims D."/>
            <person name="Meincke L."/>
            <person name="Bruce D."/>
            <person name="Goodwin L."/>
            <person name="Brettin T."/>
            <person name="Han C."/>
            <person name="Detter J.C."/>
            <person name="Ovchinikova G."/>
            <person name="Pati A."/>
            <person name="Mavromatis K."/>
            <person name="Mikhailova N."/>
            <person name="Chen A."/>
            <person name="Palaniappan K."/>
            <person name="Land M."/>
            <person name="Hauser L."/>
            <person name="Chang Y.J."/>
            <person name="Jeffries C.D."/>
            <person name="Rohde M."/>
            <person name="Sproer C."/>
            <person name="Goker M."/>
            <person name="Bristow J."/>
            <person name="Eisen J.A."/>
            <person name="Markowitz V."/>
            <person name="Hugenholtz P."/>
            <person name="Kyrpides N.C."/>
            <person name="Klenk H.P."/>
            <person name="Chain P."/>
        </authorList>
    </citation>
    <scope>NUCLEOTIDE SEQUENCE [LARGE SCALE GENOMIC DNA]</scope>
    <source>
        <strain evidence="2">ATCC 14647 / DSM 12112 / NCTC 10651 / 9901</strain>
    </source>
</reference>
<sequence length="224" mass="24988">MKKYGIITLLSGIFLFNIGYSSTENNDKEIYDWLKNMRDIDKNADLNLDVGGLGEYKFAFIPQLKKILQVKVNKDASNLDSKDIDKWKEKLGIKNNENTYFTKSQFDKLNNSVNTANSGVASAIATASTIKNLGNKKHTISGSIGYYGKEVAGAIAYSTHYKNFGFGANASFNSRLEVGAGLGLSYTFGKDEDKRLQEEINSLRKIVEDIVTENKELRNSIKKI</sequence>
<gene>
    <name evidence="1" type="ordered locus">Smon_1182</name>
</gene>
<accession>D1AV77</accession>
<dbReference type="AlphaFoldDB" id="D1AV77"/>
<protein>
    <submittedName>
        <fullName evidence="1">YadA domain protein</fullName>
    </submittedName>
</protein>
<evidence type="ECO:0000313" key="1">
    <source>
        <dbReference type="EMBL" id="ACZ01637.1"/>
    </source>
</evidence>
<dbReference type="InterPro" id="IPR045584">
    <property type="entry name" value="Pilin-like"/>
</dbReference>
<dbReference type="Gene3D" id="3.30.1300.30">
    <property type="entry name" value="GSPII I/J protein-like"/>
    <property type="match status" value="1"/>
</dbReference>
<dbReference type="RefSeq" id="WP_012859184.1">
    <property type="nucleotide sequence ID" value="NC_013515.1"/>
</dbReference>